<dbReference type="SMART" id="SM00355">
    <property type="entry name" value="ZnF_C2H2"/>
    <property type="match status" value="2"/>
</dbReference>
<dbReference type="Pfam" id="PF01728">
    <property type="entry name" value="FtsJ"/>
    <property type="match status" value="1"/>
</dbReference>
<evidence type="ECO:0000256" key="1">
    <source>
        <dbReference type="RuleBase" id="RU368012"/>
    </source>
</evidence>
<feature type="transmembrane region" description="Helical" evidence="3">
    <location>
        <begin position="1348"/>
        <end position="1370"/>
    </location>
</feature>
<organism evidence="4 5">
    <name type="scientific">Pristionchus pacificus</name>
    <name type="common">Parasitic nematode worm</name>
    <dbReference type="NCBI Taxonomy" id="54126"/>
    <lineage>
        <taxon>Eukaryota</taxon>
        <taxon>Metazoa</taxon>
        <taxon>Ecdysozoa</taxon>
        <taxon>Nematoda</taxon>
        <taxon>Chromadorea</taxon>
        <taxon>Rhabditida</taxon>
        <taxon>Rhabditina</taxon>
        <taxon>Diplogasteromorpha</taxon>
        <taxon>Diplogasteroidea</taxon>
        <taxon>Neodiplogasteridae</taxon>
        <taxon>Pristionchus</taxon>
    </lineage>
</organism>
<keyword evidence="1" id="KW-0507">mRNA processing</keyword>
<evidence type="ECO:0000313" key="5">
    <source>
        <dbReference type="Proteomes" id="UP000005239"/>
    </source>
</evidence>
<dbReference type="SUPFAM" id="SSF53335">
    <property type="entry name" value="S-adenosyl-L-methionine-dependent methyltransferases"/>
    <property type="match status" value="1"/>
</dbReference>
<dbReference type="PANTHER" id="PTHR16121">
    <property type="entry name" value="CAP-SPECIFIC MRNA (NUCLEOSIDE-2'-O-)-METHYLTRANSFERASE 1-RELATED"/>
    <property type="match status" value="1"/>
</dbReference>
<dbReference type="Gene3D" id="3.40.50.12760">
    <property type="match status" value="1"/>
</dbReference>
<dbReference type="InterPro" id="IPR002877">
    <property type="entry name" value="RNA_MeTrfase_FtsJ_dom"/>
</dbReference>
<keyword evidence="1" id="KW-0489">Methyltransferase</keyword>
<feature type="region of interest" description="Disordered" evidence="2">
    <location>
        <begin position="408"/>
        <end position="428"/>
    </location>
</feature>
<gene>
    <name evidence="4" type="primary">WBGene00276081</name>
</gene>
<keyword evidence="1" id="KW-0808">Transferase</keyword>
<comment type="subcellular location">
    <subcellularLocation>
        <location evidence="1">Nucleus</location>
    </subcellularLocation>
</comment>
<evidence type="ECO:0000256" key="3">
    <source>
        <dbReference type="SAM" id="Phobius"/>
    </source>
</evidence>
<feature type="region of interest" description="Disordered" evidence="2">
    <location>
        <begin position="1"/>
        <end position="29"/>
    </location>
</feature>
<dbReference type="GO" id="GO:0006370">
    <property type="term" value="P:7-methylguanosine mRNA capping"/>
    <property type="evidence" value="ECO:0000318"/>
    <property type="project" value="GO_Central"/>
</dbReference>
<dbReference type="PANTHER" id="PTHR16121:SF0">
    <property type="entry name" value="CAP-SPECIFIC MRNA (NUCLEOSIDE-2'-O-)-METHYLTRANSFERASE 1"/>
    <property type="match status" value="1"/>
</dbReference>
<keyword evidence="3" id="KW-0812">Transmembrane</keyword>
<feature type="compositionally biased region" description="Basic and acidic residues" evidence="2">
    <location>
        <begin position="1"/>
        <end position="11"/>
    </location>
</feature>
<keyword evidence="1" id="KW-0539">Nucleus</keyword>
<dbReference type="Proteomes" id="UP000005239">
    <property type="component" value="Unassembled WGS sequence"/>
</dbReference>
<reference evidence="4" key="2">
    <citation type="submission" date="2022-06" db="UniProtKB">
        <authorList>
            <consortium name="EnsemblMetazoa"/>
        </authorList>
    </citation>
    <scope>IDENTIFICATION</scope>
    <source>
        <strain evidence="4">PS312</strain>
    </source>
</reference>
<evidence type="ECO:0000256" key="2">
    <source>
        <dbReference type="SAM" id="MobiDB-lite"/>
    </source>
</evidence>
<keyword evidence="5" id="KW-1185">Reference proteome</keyword>
<dbReference type="EnsemblMetazoa" id="PPA37712.1">
    <property type="protein sequence ID" value="PPA37712.1"/>
    <property type="gene ID" value="WBGene00276081"/>
</dbReference>
<dbReference type="InterPro" id="IPR050851">
    <property type="entry name" value="mRNA_Cap_2O-Ribose_MeTrfase"/>
</dbReference>
<dbReference type="GO" id="GO:0032259">
    <property type="term" value="P:methylation"/>
    <property type="evidence" value="ECO:0007669"/>
    <property type="project" value="UniProtKB-KW"/>
</dbReference>
<feature type="region of interest" description="Disordered" evidence="2">
    <location>
        <begin position="1106"/>
        <end position="1138"/>
    </location>
</feature>
<dbReference type="GO" id="GO:0016556">
    <property type="term" value="P:mRNA modification"/>
    <property type="evidence" value="ECO:0007669"/>
    <property type="project" value="UniProtKB-UniRule"/>
</dbReference>
<name>A0A2A6CRQ8_PRIPA</name>
<comment type="catalytic activity">
    <reaction evidence="1">
        <text>a 5'-end (N(7)-methyl 5'-triphosphoguanosine)-ribonucleoside in mRNA + S-adenosyl-L-methionine = a 5'-end (N(7)-methyl 5'-triphosphoguanosine)-(2'-O-methyl-ribonucleoside) in mRNA + S-adenosyl-L-homocysteine + H(+)</text>
        <dbReference type="Rhea" id="RHEA:67020"/>
        <dbReference type="Rhea" id="RHEA-COMP:17167"/>
        <dbReference type="Rhea" id="RHEA-COMP:17168"/>
        <dbReference type="ChEBI" id="CHEBI:15378"/>
        <dbReference type="ChEBI" id="CHEBI:57856"/>
        <dbReference type="ChEBI" id="CHEBI:59789"/>
        <dbReference type="ChEBI" id="CHEBI:156461"/>
        <dbReference type="ChEBI" id="CHEBI:167609"/>
        <dbReference type="EC" id="2.1.1.57"/>
    </reaction>
</comment>
<keyword evidence="3" id="KW-0472">Membrane</keyword>
<accession>A0A2A6CRQ8</accession>
<sequence length="1428" mass="165401">MSDQIHDHNDEPIEDSDDTAPSGSRTAQERKCPWCPKIFPEGLSLKKHLGRIHASHSIIQDSRKKEGSGRLLCAKRGCGQMLVSYDALCRHCADEHDFVLNYESLRFDNSDHFKSWLTHLTSISGDMVKRRGERRTSDGITMGDFHCVFDGKKRETPSTRAPDRNPYNRRVPSKKLGFACPAFIRFQILNDGSVTVRAQLQHFGHDLKPRDPGHTISKVARHGLNLMRKEKRRGYAFDGLNYDEVHPQHMNPSISNDDEQIEVDEQGMVNLFSCSSLEQARFYAQSSFASLEIAFAEVQSIPQENVLHVGHLIEKLHEIADAASRIERMVKELETIPADSSRINDSAKRKMHKIPRLHEKIVVKEGVDDEKRGLRRENGSNEEECFDRQSDCGEVEYEGEVAEEIIVDDDDDYVHDKEERDEQDSINNSAQQRPFITIMGDELPEIEVSPHWLRANEESRERVHHSLERNQWRAEIERIRSEPSLTEERLWCNTDLFDKLIEIKKELNGYKLSDFEAVRKRSNPHEPLLENKIMIGRYSLILASVDRITDFLLTEENIEDAVTKRPLDTRPRGKNIDRDAEMFYFAESQTLPIPFASQYIWLRKGFYNAKCFSPQLSPTSPLCPLTSHAFLDTVRRVAHKTKDDHFESCNPYDPSVREVFTDLILRGTHGEGVHLYAGFTHNLSPYKENYGDDPSSGNESSSMEVLFRDSYVSQLLYATRVVRKGGRAILHFLDTNTSLSMSVIYLAHIVFDRVSIYKPNMSRPANSERFLICDGLRSREAKAVKKYIEESIERVRDGESLIRLFPDGVMEEDEYFIEYSREANDKLTERQFRFLECYRRMLNDEQRENCHQKECLDTCLPYYLVPYATQDEMKNLHIEMKNRTGMDILSSWIPDGIKSVDLIRSLSSHNTKMNQLLFKEKIECNTRLFVSPCADSSAILIVANNNGIEFWSGICKEWIGMTKHTTVLPTDTILIGDIIEVADGRTLILRILDVGVIFGDDVSSLPFKKRLQAADKLVEATKKEGARQDVFLSVAQYDEVDKGWKPATIGERVVENDIYFKKKRIRIVEDSNVSFFNMVYGKKESRERIVNGLERKEWIRAETMKMNSRRGEEEREREGRRERGESEPLAMNEKHGNEGNYEQGNYENIIYIIVNLKYYGLIYWKALRYFYFRMSLLLASVHRLFHFLLTHENIDDAEFELNDFLDETTIGNHSTRAEHRSKERSFLFCRNFNFSDSSFCPFTFTMRRDFTTLVLRGTRNKGVHLYAGFTHNRRNPLISDKDQSRGDQGQKVSLYLIHFTISMIMRSEQGESTGLYMHLHLFEREEGPFFNLSTLIPPLQSINNGRSLVVRILDAALIYGFLFNISTFLLNKRLLLAEKMTEACRKPDGSSSQMIENPYRFKRVYSRIVEDSSNSFVDLCRGERLYEI</sequence>
<feature type="compositionally biased region" description="Basic and acidic residues" evidence="2">
    <location>
        <begin position="1106"/>
        <end position="1137"/>
    </location>
</feature>
<dbReference type="InterPro" id="IPR013087">
    <property type="entry name" value="Znf_C2H2_type"/>
</dbReference>
<protein>
    <recommendedName>
        <fullName evidence="1">Cap-specific mRNA (nucleoside-2'-O-)-methyltransferase 1</fullName>
        <ecNumber evidence="1">2.1.1.57</ecNumber>
    </recommendedName>
    <alternativeName>
        <fullName evidence="1">Cap1 2'O-ribose methyltransferase 1</fullName>
    </alternativeName>
</protein>
<dbReference type="InterPro" id="IPR029063">
    <property type="entry name" value="SAM-dependent_MTases_sf"/>
</dbReference>
<dbReference type="GO" id="GO:0005634">
    <property type="term" value="C:nucleus"/>
    <property type="evidence" value="ECO:0000318"/>
    <property type="project" value="GO_Central"/>
</dbReference>
<dbReference type="OrthoDB" id="10251234at2759"/>
<keyword evidence="1" id="KW-0949">S-adenosyl-L-methionine</keyword>
<dbReference type="GO" id="GO:0005737">
    <property type="term" value="C:cytoplasm"/>
    <property type="evidence" value="ECO:0000318"/>
    <property type="project" value="GO_Central"/>
</dbReference>
<keyword evidence="3" id="KW-1133">Transmembrane helix</keyword>
<dbReference type="GO" id="GO:0003676">
    <property type="term" value="F:nucleic acid binding"/>
    <property type="evidence" value="ECO:0007669"/>
    <property type="project" value="UniProtKB-UniRule"/>
</dbReference>
<dbReference type="PROSITE" id="PS00028">
    <property type="entry name" value="ZINC_FINGER_C2H2_1"/>
    <property type="match status" value="1"/>
</dbReference>
<dbReference type="GO" id="GO:0004483">
    <property type="term" value="F:methyltransferase cap1 activity"/>
    <property type="evidence" value="ECO:0000318"/>
    <property type="project" value="GO_Central"/>
</dbReference>
<evidence type="ECO:0000313" key="4">
    <source>
        <dbReference type="EnsemblMetazoa" id="PPA37712.1"/>
    </source>
</evidence>
<dbReference type="EC" id="2.1.1.57" evidence="1"/>
<keyword evidence="1" id="KW-0506">mRNA capping</keyword>
<comment type="function">
    <text evidence="1">S-adenosyl-L-methionine-dependent methyltransferase that mediates RNA cap1 2'-O-ribose methylation to the 5'-cap structure of RNAs. Methylates the ribose of the first nucleotide of a m(7)GpppG-capped mRNA to produce m(7)GpppNmp (cap1).</text>
</comment>
<proteinExistence type="predicted"/>
<accession>A0A8R1UPX0</accession>
<reference evidence="5" key="1">
    <citation type="journal article" date="2008" name="Nat. Genet.">
        <title>The Pristionchus pacificus genome provides a unique perspective on nematode lifestyle and parasitism.</title>
        <authorList>
            <person name="Dieterich C."/>
            <person name="Clifton S.W."/>
            <person name="Schuster L.N."/>
            <person name="Chinwalla A."/>
            <person name="Delehaunty K."/>
            <person name="Dinkelacker I."/>
            <person name="Fulton L."/>
            <person name="Fulton R."/>
            <person name="Godfrey J."/>
            <person name="Minx P."/>
            <person name="Mitreva M."/>
            <person name="Roeseler W."/>
            <person name="Tian H."/>
            <person name="Witte H."/>
            <person name="Yang S.P."/>
            <person name="Wilson R.K."/>
            <person name="Sommer R.J."/>
        </authorList>
    </citation>
    <scope>NUCLEOTIDE SEQUENCE [LARGE SCALE GENOMIC DNA]</scope>
    <source>
        <strain evidence="5">PS312</strain>
    </source>
</reference>